<keyword evidence="1" id="KW-1133">Transmembrane helix</keyword>
<evidence type="ECO:0000313" key="2">
    <source>
        <dbReference type="Proteomes" id="UP000050761"/>
    </source>
</evidence>
<sequence length="164" mass="18828">LRTRFTPLFRSLKSVQRKTNCNSGFRSHGSTFYQNSIAKAHLELLSFPCTVTGCEPISWRSMWTANTAELRCLFRSSLIPITVFTYMLIASIMLVNLLTALLSYNSSIFRYEAKLWLPPPLSLLYYFLHIFVFLLRVLSCLGCMLCTCTSKCTVEKNPFPYIPI</sequence>
<feature type="transmembrane region" description="Helical" evidence="1">
    <location>
        <begin position="124"/>
        <end position="146"/>
    </location>
</feature>
<keyword evidence="1" id="KW-0812">Transmembrane</keyword>
<reference evidence="3" key="1">
    <citation type="submission" date="2019-09" db="UniProtKB">
        <authorList>
            <consortium name="WormBaseParasite"/>
        </authorList>
    </citation>
    <scope>IDENTIFICATION</scope>
</reference>
<evidence type="ECO:0000313" key="3">
    <source>
        <dbReference type="WBParaSite" id="HPBE_0000363201-mRNA-1"/>
    </source>
</evidence>
<protein>
    <submittedName>
        <fullName evidence="3">Ion_trans domain-containing protein</fullName>
    </submittedName>
</protein>
<evidence type="ECO:0000256" key="1">
    <source>
        <dbReference type="SAM" id="Phobius"/>
    </source>
</evidence>
<accession>A0A183FBU0</accession>
<keyword evidence="2" id="KW-1185">Reference proteome</keyword>
<name>A0A183FBU0_HELPZ</name>
<keyword evidence="1" id="KW-0472">Membrane</keyword>
<organism evidence="2 3">
    <name type="scientific">Heligmosomoides polygyrus</name>
    <name type="common">Parasitic roundworm</name>
    <dbReference type="NCBI Taxonomy" id="6339"/>
    <lineage>
        <taxon>Eukaryota</taxon>
        <taxon>Metazoa</taxon>
        <taxon>Ecdysozoa</taxon>
        <taxon>Nematoda</taxon>
        <taxon>Chromadorea</taxon>
        <taxon>Rhabditida</taxon>
        <taxon>Rhabditina</taxon>
        <taxon>Rhabditomorpha</taxon>
        <taxon>Strongyloidea</taxon>
        <taxon>Heligmosomidae</taxon>
        <taxon>Heligmosomoides</taxon>
    </lineage>
</organism>
<dbReference type="AlphaFoldDB" id="A0A183FBU0"/>
<feature type="transmembrane region" description="Helical" evidence="1">
    <location>
        <begin position="83"/>
        <end position="104"/>
    </location>
</feature>
<dbReference type="Proteomes" id="UP000050761">
    <property type="component" value="Unassembled WGS sequence"/>
</dbReference>
<dbReference type="WBParaSite" id="HPBE_0000363201-mRNA-1">
    <property type="protein sequence ID" value="HPBE_0000363201-mRNA-1"/>
    <property type="gene ID" value="HPBE_0000363201"/>
</dbReference>
<proteinExistence type="predicted"/>